<dbReference type="InterPro" id="IPR011060">
    <property type="entry name" value="RibuloseP-bd_barrel"/>
</dbReference>
<dbReference type="PANTHER" id="PTHR21381:SF3">
    <property type="entry name" value="SGC REGION PROTEIN SGCQ-RELATED"/>
    <property type="match status" value="1"/>
</dbReference>
<dbReference type="Pfam" id="PF03437">
    <property type="entry name" value="BtpA"/>
    <property type="match status" value="1"/>
</dbReference>
<dbReference type="RefSeq" id="WP_188517433.1">
    <property type="nucleotide sequence ID" value="NZ_BMES01000001.1"/>
</dbReference>
<comment type="similarity">
    <text evidence="1">Belongs to the BtpA family.</text>
</comment>
<dbReference type="PANTHER" id="PTHR21381">
    <property type="entry name" value="ZGC:162297"/>
    <property type="match status" value="1"/>
</dbReference>
<protein>
    <recommendedName>
        <fullName evidence="4">BtpA/SgcQ family protein</fullName>
    </recommendedName>
</protein>
<name>A0A917I6X9_9HYPH</name>
<evidence type="ECO:0000313" key="3">
    <source>
        <dbReference type="Proteomes" id="UP000603912"/>
    </source>
</evidence>
<dbReference type="Proteomes" id="UP000603912">
    <property type="component" value="Unassembled WGS sequence"/>
</dbReference>
<keyword evidence="3" id="KW-1185">Reference proteome</keyword>
<evidence type="ECO:0000313" key="2">
    <source>
        <dbReference type="EMBL" id="GGH17855.1"/>
    </source>
</evidence>
<comment type="caution">
    <text evidence="2">The sequence shown here is derived from an EMBL/GenBank/DDBJ whole genome shotgun (WGS) entry which is preliminary data.</text>
</comment>
<dbReference type="AlphaFoldDB" id="A0A917I6X9"/>
<evidence type="ECO:0008006" key="4">
    <source>
        <dbReference type="Google" id="ProtNLM"/>
    </source>
</evidence>
<accession>A0A917I6X9</accession>
<evidence type="ECO:0000256" key="1">
    <source>
        <dbReference type="ARBA" id="ARBA00006007"/>
    </source>
</evidence>
<reference evidence="2" key="2">
    <citation type="submission" date="2020-09" db="EMBL/GenBank/DDBJ databases">
        <authorList>
            <person name="Sun Q."/>
            <person name="Zhou Y."/>
        </authorList>
    </citation>
    <scope>NUCLEOTIDE SEQUENCE</scope>
    <source>
        <strain evidence="2">CGMCC 1.12214</strain>
    </source>
</reference>
<sequence>MSHTTSARFLQGPAPAIVAALHLPDLSVARGLSMAFLEDYALTNARVFAEAGVPAMMLQDQTRQVGPAAPATIAVTAALGRQIRKAFPAIELGIIVQAHDAEAPLAIAHAADASFVRLKVFVAAAMTMEGPKTALAIPARTYRHALRRDDIAILADVYDRTSEPMIAAPVEEAARAAANFGADGLVLTGATFADSLDRVRRTRAAGVRRPLLIGGSVTDGNVADALAVADGAVVSTSLMLDGSHEGNLLRWDADKTRRFMDQVRSLAAKRS</sequence>
<reference evidence="2" key="1">
    <citation type="journal article" date="2014" name="Int. J. Syst. Evol. Microbiol.">
        <title>Complete genome sequence of Corynebacterium casei LMG S-19264T (=DSM 44701T), isolated from a smear-ripened cheese.</title>
        <authorList>
            <consortium name="US DOE Joint Genome Institute (JGI-PGF)"/>
            <person name="Walter F."/>
            <person name="Albersmeier A."/>
            <person name="Kalinowski J."/>
            <person name="Ruckert C."/>
        </authorList>
    </citation>
    <scope>NUCLEOTIDE SEQUENCE</scope>
    <source>
        <strain evidence="2">CGMCC 1.12214</strain>
    </source>
</reference>
<dbReference type="SUPFAM" id="SSF51366">
    <property type="entry name" value="Ribulose-phoshate binding barrel"/>
    <property type="match status" value="1"/>
</dbReference>
<gene>
    <name evidence="2" type="ORF">GCM10007036_19630</name>
</gene>
<proteinExistence type="inferred from homology"/>
<organism evidence="2 3">
    <name type="scientific">Alsobacter metallidurans</name>
    <dbReference type="NCBI Taxonomy" id="340221"/>
    <lineage>
        <taxon>Bacteria</taxon>
        <taxon>Pseudomonadati</taxon>
        <taxon>Pseudomonadota</taxon>
        <taxon>Alphaproteobacteria</taxon>
        <taxon>Hyphomicrobiales</taxon>
        <taxon>Alsobacteraceae</taxon>
        <taxon>Alsobacter</taxon>
    </lineage>
</organism>
<dbReference type="InterPro" id="IPR005137">
    <property type="entry name" value="BtpA"/>
</dbReference>
<dbReference type="EMBL" id="BMES01000001">
    <property type="protein sequence ID" value="GGH17855.1"/>
    <property type="molecule type" value="Genomic_DNA"/>
</dbReference>